<keyword evidence="2" id="KW-1185">Reference proteome</keyword>
<organism evidence="1 2">
    <name type="scientific">Jeotgalibacillus proteolyticus</name>
    <dbReference type="NCBI Taxonomy" id="2082395"/>
    <lineage>
        <taxon>Bacteria</taxon>
        <taxon>Bacillati</taxon>
        <taxon>Bacillota</taxon>
        <taxon>Bacilli</taxon>
        <taxon>Bacillales</taxon>
        <taxon>Caryophanaceae</taxon>
        <taxon>Jeotgalibacillus</taxon>
    </lineage>
</organism>
<dbReference type="NCBIfam" id="TIGR02856">
    <property type="entry name" value="spore_yqfC"/>
    <property type="match status" value="1"/>
</dbReference>
<dbReference type="AlphaFoldDB" id="A0A2S5GF02"/>
<proteinExistence type="predicted"/>
<gene>
    <name evidence="1" type="primary">yqfC</name>
    <name evidence="1" type="ORF">C4B60_05165</name>
</gene>
<reference evidence="1 2" key="1">
    <citation type="submission" date="2018-02" db="EMBL/GenBank/DDBJ databases">
        <title>Jeotgalibacillus proteolyticum sp. nov. a protease producing bacterium isolated from ocean sediments of Laizhou Bay.</title>
        <authorList>
            <person name="Li Y."/>
        </authorList>
    </citation>
    <scope>NUCLEOTIDE SEQUENCE [LARGE SCALE GENOMIC DNA]</scope>
    <source>
        <strain evidence="1 2">22-7</strain>
    </source>
</reference>
<protein>
    <submittedName>
        <fullName evidence="1">Sporulation protein YqfC</fullName>
    </submittedName>
</protein>
<evidence type="ECO:0000313" key="1">
    <source>
        <dbReference type="EMBL" id="PPA71453.1"/>
    </source>
</evidence>
<dbReference type="InterPro" id="IPR022476">
    <property type="entry name" value="Spore_YabP/YqfC"/>
</dbReference>
<name>A0A2S5GF02_9BACL</name>
<dbReference type="RefSeq" id="WP_104056943.1">
    <property type="nucleotide sequence ID" value="NZ_PREZ01000002.1"/>
</dbReference>
<sequence length="99" mass="11243">MSGWLTRTKQWIGSTLQLPDDLLLDLPRVTWIGSFLLHIENHKGLVKVEKKCISVRVYDGMIEINGDLLHIQSMVADELVIKGDIAQVEYIQQQGGEKK</sequence>
<dbReference type="InterPro" id="IPR022477">
    <property type="entry name" value="Spore_YqfC"/>
</dbReference>
<comment type="caution">
    <text evidence="1">The sequence shown here is derived from an EMBL/GenBank/DDBJ whole genome shotgun (WGS) entry which is preliminary data.</text>
</comment>
<dbReference type="Pfam" id="PF07873">
    <property type="entry name" value="YabP"/>
    <property type="match status" value="1"/>
</dbReference>
<accession>A0A2S5GF02</accession>
<dbReference type="Proteomes" id="UP000239047">
    <property type="component" value="Unassembled WGS sequence"/>
</dbReference>
<dbReference type="EMBL" id="PREZ01000002">
    <property type="protein sequence ID" value="PPA71453.1"/>
    <property type="molecule type" value="Genomic_DNA"/>
</dbReference>
<dbReference type="OrthoDB" id="2989236at2"/>
<evidence type="ECO:0000313" key="2">
    <source>
        <dbReference type="Proteomes" id="UP000239047"/>
    </source>
</evidence>